<feature type="region of interest" description="Disordered" evidence="1">
    <location>
        <begin position="1"/>
        <end position="27"/>
    </location>
</feature>
<sequence length="100" mass="11114">MEDRSSNDDEKDSELGELEMCGFSGDTTGELQLDMEMEVSRVEFEEPEDMKTKVSGLEEPVEVPIEVEREVDLSEGKSKTSFWLVVVALTAAGKSLNQLP</sequence>
<evidence type="ECO:0000313" key="2">
    <source>
        <dbReference type="EnsemblMetazoa" id="Aqu2.1.23169_001"/>
    </source>
</evidence>
<organism evidence="2">
    <name type="scientific">Amphimedon queenslandica</name>
    <name type="common">Sponge</name>
    <dbReference type="NCBI Taxonomy" id="400682"/>
    <lineage>
        <taxon>Eukaryota</taxon>
        <taxon>Metazoa</taxon>
        <taxon>Porifera</taxon>
        <taxon>Demospongiae</taxon>
        <taxon>Heteroscleromorpha</taxon>
        <taxon>Haplosclerida</taxon>
        <taxon>Niphatidae</taxon>
        <taxon>Amphimedon</taxon>
    </lineage>
</organism>
<dbReference type="EnsemblMetazoa" id="Aqu2.1.23169_001">
    <property type="protein sequence ID" value="Aqu2.1.23169_001"/>
    <property type="gene ID" value="Aqu2.1.23169"/>
</dbReference>
<protein>
    <submittedName>
        <fullName evidence="2">Uncharacterized protein</fullName>
    </submittedName>
</protein>
<proteinExistence type="predicted"/>
<dbReference type="InParanoid" id="A0A1X7U6P0"/>
<evidence type="ECO:0000256" key="1">
    <source>
        <dbReference type="SAM" id="MobiDB-lite"/>
    </source>
</evidence>
<accession>A0A1X7U6P0</accession>
<dbReference type="AlphaFoldDB" id="A0A1X7U6P0"/>
<reference evidence="2" key="1">
    <citation type="submission" date="2017-05" db="UniProtKB">
        <authorList>
            <consortium name="EnsemblMetazoa"/>
        </authorList>
    </citation>
    <scope>IDENTIFICATION</scope>
</reference>
<name>A0A1X7U6P0_AMPQE</name>